<comment type="caution">
    <text evidence="1">The sequence shown here is derived from an EMBL/GenBank/DDBJ whole genome shotgun (WGS) entry which is preliminary data.</text>
</comment>
<dbReference type="EMBL" id="JAHGAW010000007">
    <property type="protein sequence ID" value="MBT2187525.1"/>
    <property type="molecule type" value="Genomic_DNA"/>
</dbReference>
<sequence length="114" mass="12418">MPADAHGRAPLAGLRKIDVHVFEEGYIRPDWMTLEQNGVTASPRCGLIPTGSWRKRGVSRPFSTARRSPRVSSAAPATRSATILMSSSIRLFPSTDRISGVRSRLNSWGGRASL</sequence>
<proteinExistence type="predicted"/>
<dbReference type="Proteomes" id="UP001138757">
    <property type="component" value="Unassembled WGS sequence"/>
</dbReference>
<gene>
    <name evidence="1" type="ORF">KK488_11290</name>
</gene>
<dbReference type="Pfam" id="PF05159">
    <property type="entry name" value="Capsule_synth"/>
    <property type="match status" value="1"/>
</dbReference>
<name>A0A9X1DCE0_9SPHN</name>
<protein>
    <submittedName>
        <fullName evidence="1">Uncharacterized protein</fullName>
    </submittedName>
</protein>
<keyword evidence="2" id="KW-1185">Reference proteome</keyword>
<reference evidence="1" key="1">
    <citation type="submission" date="2021-05" db="EMBL/GenBank/DDBJ databases">
        <title>Genome of Sphingobium sp. strain.</title>
        <authorList>
            <person name="Fan R."/>
        </authorList>
    </citation>
    <scope>NUCLEOTIDE SEQUENCE</scope>
    <source>
        <strain evidence="1">H33</strain>
    </source>
</reference>
<dbReference type="GO" id="GO:0000271">
    <property type="term" value="P:polysaccharide biosynthetic process"/>
    <property type="evidence" value="ECO:0007669"/>
    <property type="project" value="InterPro"/>
</dbReference>
<evidence type="ECO:0000313" key="1">
    <source>
        <dbReference type="EMBL" id="MBT2187525.1"/>
    </source>
</evidence>
<dbReference type="AlphaFoldDB" id="A0A9X1DCE0"/>
<organism evidence="1 2">
    <name type="scientific">Sphingobium nicotianae</name>
    <dbReference type="NCBI Taxonomy" id="2782607"/>
    <lineage>
        <taxon>Bacteria</taxon>
        <taxon>Pseudomonadati</taxon>
        <taxon>Pseudomonadota</taxon>
        <taxon>Alphaproteobacteria</taxon>
        <taxon>Sphingomonadales</taxon>
        <taxon>Sphingomonadaceae</taxon>
        <taxon>Sphingobium</taxon>
    </lineage>
</organism>
<dbReference type="GO" id="GO:0015774">
    <property type="term" value="P:polysaccharide transport"/>
    <property type="evidence" value="ECO:0007669"/>
    <property type="project" value="InterPro"/>
</dbReference>
<evidence type="ECO:0000313" key="2">
    <source>
        <dbReference type="Proteomes" id="UP001138757"/>
    </source>
</evidence>
<accession>A0A9X1DCE0</accession>
<dbReference type="InterPro" id="IPR007833">
    <property type="entry name" value="Capsule_polysaccharide_synth"/>
</dbReference>